<organism evidence="2 3">
    <name type="scientific">Cellulomonas avistercoris</name>
    <dbReference type="NCBI Taxonomy" id="2762242"/>
    <lineage>
        <taxon>Bacteria</taxon>
        <taxon>Bacillati</taxon>
        <taxon>Actinomycetota</taxon>
        <taxon>Actinomycetes</taxon>
        <taxon>Micrococcales</taxon>
        <taxon>Cellulomonadaceae</taxon>
        <taxon>Cellulomonas</taxon>
    </lineage>
</organism>
<protein>
    <submittedName>
        <fullName evidence="2">DUF2975 domain-containing protein</fullName>
    </submittedName>
</protein>
<gene>
    <name evidence="2" type="ORF">H9657_06085</name>
</gene>
<dbReference type="EMBL" id="JACSQV010000004">
    <property type="protein sequence ID" value="MBD7917847.1"/>
    <property type="molecule type" value="Genomic_DNA"/>
</dbReference>
<keyword evidence="1" id="KW-1133">Transmembrane helix</keyword>
<feature type="transmembrane region" description="Helical" evidence="1">
    <location>
        <begin position="114"/>
        <end position="139"/>
    </location>
</feature>
<keyword evidence="1" id="KW-0812">Transmembrane</keyword>
<keyword evidence="1" id="KW-0472">Membrane</keyword>
<evidence type="ECO:0000313" key="2">
    <source>
        <dbReference type="EMBL" id="MBD7917847.1"/>
    </source>
</evidence>
<name>A0ABR8QBP4_9CELL</name>
<feature type="transmembrane region" description="Helical" evidence="1">
    <location>
        <begin position="46"/>
        <end position="70"/>
    </location>
</feature>
<sequence length="164" mass="17598">MRNLTVLALRVVIALALAGSLFVQCVMAPLLWIDLVEADAPPGVRVPFVVIFVLGLVTLQVCAVCVWRLLTMVRREEVFTPGAFRWVDVIIGAIAAAAVLVFGLAVVLAPGEQVAPGIVLLICGAALVLGGIALIVLLLRMLLAQAVDRDREARRLRDELDEVI</sequence>
<proteinExistence type="predicted"/>
<dbReference type="InterPro" id="IPR021354">
    <property type="entry name" value="DUF2975"/>
</dbReference>
<keyword evidence="3" id="KW-1185">Reference proteome</keyword>
<accession>A0ABR8QBP4</accession>
<evidence type="ECO:0000313" key="3">
    <source>
        <dbReference type="Proteomes" id="UP000604241"/>
    </source>
</evidence>
<reference evidence="2 3" key="1">
    <citation type="submission" date="2020-08" db="EMBL/GenBank/DDBJ databases">
        <title>A Genomic Blueprint of the Chicken Gut Microbiome.</title>
        <authorList>
            <person name="Gilroy R."/>
            <person name="Ravi A."/>
            <person name="Getino M."/>
            <person name="Pursley I."/>
            <person name="Horton D.L."/>
            <person name="Alikhan N.-F."/>
            <person name="Baker D."/>
            <person name="Gharbi K."/>
            <person name="Hall N."/>
            <person name="Watson M."/>
            <person name="Adriaenssens E.M."/>
            <person name="Foster-Nyarko E."/>
            <person name="Jarju S."/>
            <person name="Secka A."/>
            <person name="Antonio M."/>
            <person name="Oren A."/>
            <person name="Chaudhuri R."/>
            <person name="La Ragione R.M."/>
            <person name="Hildebrand F."/>
            <person name="Pallen M.J."/>
        </authorList>
    </citation>
    <scope>NUCLEOTIDE SEQUENCE [LARGE SCALE GENOMIC DNA]</scope>
    <source>
        <strain evidence="2 3">Sa3CUA2</strain>
    </source>
</reference>
<dbReference type="RefSeq" id="WP_191781455.1">
    <property type="nucleotide sequence ID" value="NZ_JACSQV010000004.1"/>
</dbReference>
<dbReference type="Pfam" id="PF11188">
    <property type="entry name" value="DUF2975"/>
    <property type="match status" value="1"/>
</dbReference>
<feature type="transmembrane region" description="Helical" evidence="1">
    <location>
        <begin position="82"/>
        <end position="108"/>
    </location>
</feature>
<dbReference type="Proteomes" id="UP000604241">
    <property type="component" value="Unassembled WGS sequence"/>
</dbReference>
<comment type="caution">
    <text evidence="2">The sequence shown here is derived from an EMBL/GenBank/DDBJ whole genome shotgun (WGS) entry which is preliminary data.</text>
</comment>
<evidence type="ECO:0000256" key="1">
    <source>
        <dbReference type="SAM" id="Phobius"/>
    </source>
</evidence>